<proteinExistence type="inferred from homology"/>
<gene>
    <name evidence="8" type="ORF">SAMN02745116_02492</name>
</gene>
<dbReference type="InterPro" id="IPR051056">
    <property type="entry name" value="Glycosyl_Hydrolase_73"/>
</dbReference>
<keyword evidence="6" id="KW-1133">Transmembrane helix</keyword>
<dbReference type="InterPro" id="IPR002901">
    <property type="entry name" value="MGlyc_endo_b_GlcNAc-like_dom"/>
</dbReference>
<evidence type="ECO:0000256" key="5">
    <source>
        <dbReference type="ARBA" id="ARBA00032108"/>
    </source>
</evidence>
<evidence type="ECO:0000256" key="3">
    <source>
        <dbReference type="ARBA" id="ARBA00022638"/>
    </source>
</evidence>
<dbReference type="Gene3D" id="1.10.530.10">
    <property type="match status" value="1"/>
</dbReference>
<dbReference type="InterPro" id="IPR018392">
    <property type="entry name" value="LysM"/>
</dbReference>
<dbReference type="Gene3D" id="4.10.80.30">
    <property type="entry name" value="DNA polymerase, domain 6"/>
    <property type="match status" value="1"/>
</dbReference>
<dbReference type="GO" id="GO:0004040">
    <property type="term" value="F:amidase activity"/>
    <property type="evidence" value="ECO:0007669"/>
    <property type="project" value="InterPro"/>
</dbReference>
<dbReference type="SMART" id="SM00047">
    <property type="entry name" value="LYZ2"/>
    <property type="match status" value="1"/>
</dbReference>
<reference evidence="8 9" key="1">
    <citation type="submission" date="2017-02" db="EMBL/GenBank/DDBJ databases">
        <authorList>
            <person name="Peterson S.W."/>
        </authorList>
    </citation>
    <scope>NUCLEOTIDE SEQUENCE [LARGE SCALE GENOMIC DNA]</scope>
    <source>
        <strain evidence="8 9">ATCC BAA-1030</strain>
    </source>
</reference>
<dbReference type="PANTHER" id="PTHR33308">
    <property type="entry name" value="PEPTIDOGLYCAN HYDROLASE FLGJ"/>
    <property type="match status" value="1"/>
</dbReference>
<feature type="domain" description="LysM" evidence="7">
    <location>
        <begin position="300"/>
        <end position="343"/>
    </location>
</feature>
<dbReference type="Pfam" id="PF01476">
    <property type="entry name" value="LysM"/>
    <property type="match status" value="2"/>
</dbReference>
<feature type="transmembrane region" description="Helical" evidence="6">
    <location>
        <begin position="21"/>
        <end position="39"/>
    </location>
</feature>
<keyword evidence="2" id="KW-0929">Antimicrobial</keyword>
<accession>A0A1T4R965</accession>
<keyword evidence="6" id="KW-0472">Membrane</keyword>
<comment type="similarity">
    <text evidence="1">Belongs to the glycosyl hydrolase 73 family.</text>
</comment>
<dbReference type="SMART" id="SM00257">
    <property type="entry name" value="LysM"/>
    <property type="match status" value="2"/>
</dbReference>
<dbReference type="OrthoDB" id="2155627at2"/>
<dbReference type="Proteomes" id="UP000190328">
    <property type="component" value="Unassembled WGS sequence"/>
</dbReference>
<dbReference type="PROSITE" id="PS51782">
    <property type="entry name" value="LYSM"/>
    <property type="match status" value="2"/>
</dbReference>
<protein>
    <recommendedName>
        <fullName evidence="5">Peptidoglycan hydrolase</fullName>
    </recommendedName>
</protein>
<dbReference type="Gene3D" id="3.10.350.10">
    <property type="entry name" value="LysM domain"/>
    <property type="match status" value="2"/>
</dbReference>
<dbReference type="AlphaFoldDB" id="A0A1T4R965"/>
<organism evidence="8 9">
    <name type="scientific">Pilibacter termitis</name>
    <dbReference type="NCBI Taxonomy" id="263852"/>
    <lineage>
        <taxon>Bacteria</taxon>
        <taxon>Bacillati</taxon>
        <taxon>Bacillota</taxon>
        <taxon>Bacilli</taxon>
        <taxon>Lactobacillales</taxon>
        <taxon>Enterococcaceae</taxon>
        <taxon>Pilibacter</taxon>
    </lineage>
</organism>
<keyword evidence="9" id="KW-1185">Reference proteome</keyword>
<evidence type="ECO:0000256" key="1">
    <source>
        <dbReference type="ARBA" id="ARBA00010266"/>
    </source>
</evidence>
<evidence type="ECO:0000259" key="7">
    <source>
        <dbReference type="PROSITE" id="PS51782"/>
    </source>
</evidence>
<feature type="domain" description="LysM" evidence="7">
    <location>
        <begin position="239"/>
        <end position="282"/>
    </location>
</feature>
<dbReference type="STRING" id="263852.SAMN02745116_02492"/>
<keyword evidence="3" id="KW-0081">Bacteriolytic enzyme</keyword>
<dbReference type="CDD" id="cd00118">
    <property type="entry name" value="LysM"/>
    <property type="match status" value="2"/>
</dbReference>
<dbReference type="EMBL" id="FUXI01000042">
    <property type="protein sequence ID" value="SKA12465.1"/>
    <property type="molecule type" value="Genomic_DNA"/>
</dbReference>
<dbReference type="InterPro" id="IPR036779">
    <property type="entry name" value="LysM_dom_sf"/>
</dbReference>
<evidence type="ECO:0000256" key="6">
    <source>
        <dbReference type="SAM" id="Phobius"/>
    </source>
</evidence>
<dbReference type="GO" id="GO:0031640">
    <property type="term" value="P:killing of cells of another organism"/>
    <property type="evidence" value="ECO:0007669"/>
    <property type="project" value="UniProtKB-KW"/>
</dbReference>
<keyword evidence="4 8" id="KW-0378">Hydrolase</keyword>
<evidence type="ECO:0000256" key="2">
    <source>
        <dbReference type="ARBA" id="ARBA00022529"/>
    </source>
</evidence>
<dbReference type="PANTHER" id="PTHR33308:SF9">
    <property type="entry name" value="PEPTIDOGLYCAN HYDROLASE FLGJ"/>
    <property type="match status" value="1"/>
</dbReference>
<dbReference type="GO" id="GO:0042742">
    <property type="term" value="P:defense response to bacterium"/>
    <property type="evidence" value="ECO:0007669"/>
    <property type="project" value="UniProtKB-KW"/>
</dbReference>
<evidence type="ECO:0000313" key="8">
    <source>
        <dbReference type="EMBL" id="SKA12465.1"/>
    </source>
</evidence>
<sequence>MDYSTRMERRKQENAQKQKKIKHSVLGVTTTAMIATPFISQIGQTTAFADEGLPQSTGAFASTESFIAAIAPSAVEICGANDLYASVMIAQAILESNGGNSQLAQAPYYNLFGVKGTYQGQSVSFHTLEYLNGEWQQMAQPFRSYGSYYASLLDNAAVLTSTSFQSGKYHYSGAWKRNTESYLDATSWLTGTYATDPTYNQKLNGLIQMYNLTQYDTPSNFSQEEVTTVATTVSTSTSGSYTVVAGDDLWTIAQTHGMTLDELMEKNGLTSYDIYVGDVLSLGSVSSTIDTVASASSTNGTYTVVSGDNLWTIAQTHGITLDELMQKNGLTSYDIYVGDVLSL</sequence>
<dbReference type="Pfam" id="PF01832">
    <property type="entry name" value="Glucosaminidase"/>
    <property type="match status" value="1"/>
</dbReference>
<evidence type="ECO:0000256" key="4">
    <source>
        <dbReference type="ARBA" id="ARBA00022801"/>
    </source>
</evidence>
<evidence type="ECO:0000313" key="9">
    <source>
        <dbReference type="Proteomes" id="UP000190328"/>
    </source>
</evidence>
<name>A0A1T4R965_9ENTE</name>
<dbReference type="RefSeq" id="WP_078808377.1">
    <property type="nucleotide sequence ID" value="NZ_FUXI01000042.1"/>
</dbReference>
<keyword evidence="6" id="KW-0812">Transmembrane</keyword>
<dbReference type="SUPFAM" id="SSF54106">
    <property type="entry name" value="LysM domain"/>
    <property type="match status" value="2"/>
</dbReference>